<dbReference type="AlphaFoldDB" id="B9TAB6"/>
<dbReference type="EMBL" id="EQ975673">
    <property type="protein sequence ID" value="EEF27198.1"/>
    <property type="molecule type" value="Genomic_DNA"/>
</dbReference>
<name>B9TAB6_RICCO</name>
<feature type="region of interest" description="Disordered" evidence="1">
    <location>
        <begin position="72"/>
        <end position="91"/>
    </location>
</feature>
<accession>B9TAB6</accession>
<evidence type="ECO:0000313" key="2">
    <source>
        <dbReference type="EMBL" id="EEF27198.1"/>
    </source>
</evidence>
<feature type="compositionally biased region" description="Low complexity" evidence="1">
    <location>
        <begin position="80"/>
        <end position="91"/>
    </location>
</feature>
<organism evidence="2 3">
    <name type="scientific">Ricinus communis</name>
    <name type="common">Castor bean</name>
    <dbReference type="NCBI Taxonomy" id="3988"/>
    <lineage>
        <taxon>Eukaryota</taxon>
        <taxon>Viridiplantae</taxon>
        <taxon>Streptophyta</taxon>
        <taxon>Embryophyta</taxon>
        <taxon>Tracheophyta</taxon>
        <taxon>Spermatophyta</taxon>
        <taxon>Magnoliopsida</taxon>
        <taxon>eudicotyledons</taxon>
        <taxon>Gunneridae</taxon>
        <taxon>Pentapetalae</taxon>
        <taxon>rosids</taxon>
        <taxon>fabids</taxon>
        <taxon>Malpighiales</taxon>
        <taxon>Euphorbiaceae</taxon>
        <taxon>Acalyphoideae</taxon>
        <taxon>Acalypheae</taxon>
        <taxon>Ricinus</taxon>
    </lineage>
</organism>
<keyword evidence="3" id="KW-1185">Reference proteome</keyword>
<sequence>MRCSFHFWKGCAPPPEIEAPTSNAARCTVVRMCSSCSAASSNEVRIAVATSSIDVVISGVCTHGLSCLSSRRRMSGAAGNRSNVRRSSTISSSSMPIVPIVDALKSGR</sequence>
<proteinExistence type="predicted"/>
<dbReference type="Proteomes" id="UP000008311">
    <property type="component" value="Unassembled WGS sequence"/>
</dbReference>
<gene>
    <name evidence="2" type="ORF">RCOM_0064610</name>
</gene>
<evidence type="ECO:0000313" key="3">
    <source>
        <dbReference type="Proteomes" id="UP000008311"/>
    </source>
</evidence>
<protein>
    <submittedName>
        <fullName evidence="2">Uncharacterized protein</fullName>
    </submittedName>
</protein>
<dbReference type="InParanoid" id="B9TAB6"/>
<reference evidence="3" key="1">
    <citation type="journal article" date="2010" name="Nat. Biotechnol.">
        <title>Draft genome sequence of the oilseed species Ricinus communis.</title>
        <authorList>
            <person name="Chan A.P."/>
            <person name="Crabtree J."/>
            <person name="Zhao Q."/>
            <person name="Lorenzi H."/>
            <person name="Orvis J."/>
            <person name="Puiu D."/>
            <person name="Melake-Berhan A."/>
            <person name="Jones K.M."/>
            <person name="Redman J."/>
            <person name="Chen G."/>
            <person name="Cahoon E.B."/>
            <person name="Gedil M."/>
            <person name="Stanke M."/>
            <person name="Haas B.J."/>
            <person name="Wortman J.R."/>
            <person name="Fraser-Liggett C.M."/>
            <person name="Ravel J."/>
            <person name="Rabinowicz P.D."/>
        </authorList>
    </citation>
    <scope>NUCLEOTIDE SEQUENCE [LARGE SCALE GENOMIC DNA]</scope>
    <source>
        <strain evidence="3">cv. Hale</strain>
    </source>
</reference>
<evidence type="ECO:0000256" key="1">
    <source>
        <dbReference type="SAM" id="MobiDB-lite"/>
    </source>
</evidence>